<evidence type="ECO:0000256" key="1">
    <source>
        <dbReference type="ARBA" id="ARBA00001954"/>
    </source>
</evidence>
<evidence type="ECO:0000256" key="2">
    <source>
        <dbReference type="ARBA" id="ARBA00004123"/>
    </source>
</evidence>
<evidence type="ECO:0000256" key="11">
    <source>
        <dbReference type="ARBA" id="ARBA00034483"/>
    </source>
</evidence>
<dbReference type="EMBL" id="JBGFUD010001743">
    <property type="protein sequence ID" value="MFH4976698.1"/>
    <property type="molecule type" value="Genomic_DNA"/>
</dbReference>
<dbReference type="Gene3D" id="2.10.110.20">
    <property type="match status" value="1"/>
</dbReference>
<dbReference type="Gene3D" id="1.25.40.10">
    <property type="entry name" value="Tetratricopeptide repeat domain"/>
    <property type="match status" value="2"/>
</dbReference>
<dbReference type="InterPro" id="IPR046941">
    <property type="entry name" value="KDM6_GATAL_sf"/>
</dbReference>
<protein>
    <recommendedName>
        <fullName evidence="13">JmjC domain-containing protein</fullName>
    </recommendedName>
</protein>
<dbReference type="InterPro" id="IPR048560">
    <property type="entry name" value="KDM6A_B-like_GATAL"/>
</dbReference>
<dbReference type="Pfam" id="PF21326">
    <property type="entry name" value="KDM6_GATAL"/>
    <property type="match status" value="1"/>
</dbReference>
<dbReference type="Pfam" id="PF02373">
    <property type="entry name" value="JmjC"/>
    <property type="match status" value="1"/>
</dbReference>
<comment type="similarity">
    <text evidence="11">Belongs to the UTX family.</text>
</comment>
<keyword evidence="8" id="KW-0560">Oxidoreductase</keyword>
<feature type="domain" description="JmjC" evidence="13">
    <location>
        <begin position="670"/>
        <end position="833"/>
    </location>
</feature>
<evidence type="ECO:0000256" key="7">
    <source>
        <dbReference type="ARBA" id="ARBA00022964"/>
    </source>
</evidence>
<keyword evidence="3" id="KW-0597">Phosphoprotein</keyword>
<keyword evidence="6" id="KW-0156">Chromatin regulator</keyword>
<dbReference type="SUPFAM" id="SSF81901">
    <property type="entry name" value="HCP-like"/>
    <property type="match status" value="1"/>
</dbReference>
<dbReference type="PROSITE" id="PS50005">
    <property type="entry name" value="TPR"/>
    <property type="match status" value="2"/>
</dbReference>
<dbReference type="Gene3D" id="2.60.120.650">
    <property type="entry name" value="Cupin"/>
    <property type="match status" value="1"/>
</dbReference>
<evidence type="ECO:0000313" key="14">
    <source>
        <dbReference type="EMBL" id="MFH4976698.1"/>
    </source>
</evidence>
<dbReference type="GO" id="GO:0051213">
    <property type="term" value="F:dioxygenase activity"/>
    <property type="evidence" value="ECO:0007669"/>
    <property type="project" value="UniProtKB-KW"/>
</dbReference>
<evidence type="ECO:0000256" key="6">
    <source>
        <dbReference type="ARBA" id="ARBA00022853"/>
    </source>
</evidence>
<dbReference type="SMART" id="SM00558">
    <property type="entry name" value="JmjC"/>
    <property type="match status" value="1"/>
</dbReference>
<dbReference type="Gene3D" id="1.20.58.1370">
    <property type="match status" value="1"/>
</dbReference>
<accession>A0ABD6E9M3</accession>
<comment type="subcellular location">
    <subcellularLocation>
        <location evidence="2">Nucleus</location>
    </subcellularLocation>
</comment>
<dbReference type="InterPro" id="IPR003347">
    <property type="entry name" value="JmjC_dom"/>
</dbReference>
<keyword evidence="12" id="KW-0802">TPR repeat</keyword>
<evidence type="ECO:0000256" key="3">
    <source>
        <dbReference type="ARBA" id="ARBA00022553"/>
    </source>
</evidence>
<dbReference type="GO" id="GO:0032452">
    <property type="term" value="F:histone demethylase activity"/>
    <property type="evidence" value="ECO:0007669"/>
    <property type="project" value="UniProtKB-ARBA"/>
</dbReference>
<dbReference type="PANTHER" id="PTHR14017">
    <property type="entry name" value="LYSINE-SPECIFIC DEMETHYLASE"/>
    <property type="match status" value="1"/>
</dbReference>
<keyword evidence="7" id="KW-0223">Dioxygenase</keyword>
<dbReference type="SMART" id="SM00028">
    <property type="entry name" value="TPR"/>
    <property type="match status" value="4"/>
</dbReference>
<dbReference type="Proteomes" id="UP001608902">
    <property type="component" value="Unassembled WGS sequence"/>
</dbReference>
<evidence type="ECO:0000256" key="9">
    <source>
        <dbReference type="ARBA" id="ARBA00023004"/>
    </source>
</evidence>
<keyword evidence="10" id="KW-0539">Nucleus</keyword>
<comment type="caution">
    <text evidence="14">The sequence shown here is derived from an EMBL/GenBank/DDBJ whole genome shotgun (WGS) entry which is preliminary data.</text>
</comment>
<dbReference type="GO" id="GO:0005634">
    <property type="term" value="C:nucleus"/>
    <property type="evidence" value="ECO:0007669"/>
    <property type="project" value="UniProtKB-SubCell"/>
</dbReference>
<sequence length="972" mass="110969">MMLYMPIAAAAFNRLLYTYPNLPLAIEVHTRLGFIYKNLEQFDLALKHFNIALLDSTESSFLSKTELRFHIAHCYDCAGDLERAFHEYRSISLDQNVTLPTKLHAQILRQLGWICYRTERPEENRQQKIFEAEQYLIQSRDLEPSCGKTYYYLGRCYGELPERAHDAFANYRHSIDKSEADADTWCSIGVLYQQQNQPMDALQAFICAVQLDSEHSAAWSDLGRLYEVHCQFSDALHCFKKAIRYRPAAPEALKARIRVLEKELHPSSLLVGCTRSLPPNKLPALEEAWRLPIPAELSLRQEEFLRQKQQRYRDGSLILNTNTTMYKSSYSELTSTQLQMLKVLQSNRNSLMDRDRVVLEQLEQKCQNQIKNPPEGEQRLASTSLPLVSQDDLANVLGGGNAVKQECADAAVPSTSFAVTSLDKTTNKQNSNVLQEGSVSSTSDLPHSFSLLAPVHMPITVTAGEIIDMCRKRYEKPNEFEEIFDERVPPPVPPESPKIKLTTDQLLPPTPVVIVENRKDAQCIELQNFCYNSTIALIRGLTSALRLDLSLFSTKTLLEIAPDHEVEVRTQYHMPSDHNVDHLGAPTWTCLSSRSFTTVAKYAQYQAHSFQYSLKEEAEKLRTAGTKYCGSSIEPNVPSKRRRVLPFEESQMPMKLLKFGTNVDLSDENRFRLQLSELHKMPPFCRLVAGCNMLTHLGHTVFGMNSIQLYMKVPGARTPGHQENNCLASVNINIGPGECEWFGVSYEYWPLIDQMCKERGIDYLKGVWWPNIQELNNAGVPVYRFTQKAGDLVWVGSGCIHWVQSTGWCNNVAWNVGPMTAAQLQMALFSHEWNKLQSYKSLVPLQHLCWQLARNVRFSNQKLFVMVKQMLIRSLAYCKMIADAMVNMGKSIKMHPKQKGEVSHYCSACEVEVWNMLFVREINGKFPVYCVQCARKADLVNFLVLQQYSFEELSNVFDQFRLHPQNKTAVVC</sequence>
<evidence type="ECO:0000256" key="10">
    <source>
        <dbReference type="ARBA" id="ARBA00023242"/>
    </source>
</evidence>
<evidence type="ECO:0000256" key="12">
    <source>
        <dbReference type="PROSITE-ProRule" id="PRU00339"/>
    </source>
</evidence>
<name>A0ABD6E9M3_9BILA</name>
<dbReference type="InterPro" id="IPR051630">
    <property type="entry name" value="Corepressor-Demethylase"/>
</dbReference>
<dbReference type="PANTHER" id="PTHR14017:SF1">
    <property type="entry name" value="LD02225P"/>
    <property type="match status" value="1"/>
</dbReference>
<evidence type="ECO:0000256" key="5">
    <source>
        <dbReference type="ARBA" id="ARBA00022833"/>
    </source>
</evidence>
<reference evidence="14 15" key="1">
    <citation type="submission" date="2024-08" db="EMBL/GenBank/DDBJ databases">
        <title>Gnathostoma spinigerum genome.</title>
        <authorList>
            <person name="Gonzalez-Bertolin B."/>
            <person name="Monzon S."/>
            <person name="Zaballos A."/>
            <person name="Jimenez P."/>
            <person name="Dekumyoy P."/>
            <person name="Varona S."/>
            <person name="Cuesta I."/>
            <person name="Sumanam S."/>
            <person name="Adisakwattana P."/>
            <person name="Gasser R.B."/>
            <person name="Hernandez-Gonzalez A."/>
            <person name="Young N.D."/>
            <person name="Perteguer M.J."/>
        </authorList>
    </citation>
    <scope>NUCLEOTIDE SEQUENCE [LARGE SCALE GENOMIC DNA]</scope>
    <source>
        <strain evidence="14">AL3</strain>
        <tissue evidence="14">Liver</tissue>
    </source>
</reference>
<feature type="repeat" description="TPR" evidence="12">
    <location>
        <begin position="216"/>
        <end position="249"/>
    </location>
</feature>
<dbReference type="SUPFAM" id="SSF51197">
    <property type="entry name" value="Clavaminate synthase-like"/>
    <property type="match status" value="1"/>
</dbReference>
<dbReference type="AlphaFoldDB" id="A0ABD6E9M3"/>
<keyword evidence="5" id="KW-0862">Zinc</keyword>
<comment type="cofactor">
    <cofactor evidence="1">
        <name>Fe(2+)</name>
        <dbReference type="ChEBI" id="CHEBI:29033"/>
    </cofactor>
</comment>
<proteinExistence type="inferred from homology"/>
<dbReference type="InterPro" id="IPR011990">
    <property type="entry name" value="TPR-like_helical_dom_sf"/>
</dbReference>
<evidence type="ECO:0000256" key="8">
    <source>
        <dbReference type="ARBA" id="ARBA00023002"/>
    </source>
</evidence>
<keyword evidence="9" id="KW-0408">Iron</keyword>
<dbReference type="InterPro" id="IPR048562">
    <property type="entry name" value="KDM6A_B-like_C-hel"/>
</dbReference>
<gene>
    <name evidence="14" type="ORF">AB6A40_003407</name>
</gene>
<feature type="repeat" description="TPR" evidence="12">
    <location>
        <begin position="182"/>
        <end position="215"/>
    </location>
</feature>
<evidence type="ECO:0000313" key="15">
    <source>
        <dbReference type="Proteomes" id="UP001608902"/>
    </source>
</evidence>
<dbReference type="InterPro" id="IPR019734">
    <property type="entry name" value="TPR_rpt"/>
</dbReference>
<keyword evidence="4" id="KW-0479">Metal-binding</keyword>
<dbReference type="GO" id="GO:0046872">
    <property type="term" value="F:metal ion binding"/>
    <property type="evidence" value="ECO:0007669"/>
    <property type="project" value="UniProtKB-KW"/>
</dbReference>
<keyword evidence="15" id="KW-1185">Reference proteome</keyword>
<dbReference type="Pfam" id="PF21322">
    <property type="entry name" value="KDM6_C-hel"/>
    <property type="match status" value="1"/>
</dbReference>
<evidence type="ECO:0000259" key="13">
    <source>
        <dbReference type="PROSITE" id="PS51184"/>
    </source>
</evidence>
<dbReference type="PROSITE" id="PS51184">
    <property type="entry name" value="JMJC"/>
    <property type="match status" value="1"/>
</dbReference>
<evidence type="ECO:0000256" key="4">
    <source>
        <dbReference type="ARBA" id="ARBA00022723"/>
    </source>
</evidence>
<organism evidence="14 15">
    <name type="scientific">Gnathostoma spinigerum</name>
    <dbReference type="NCBI Taxonomy" id="75299"/>
    <lineage>
        <taxon>Eukaryota</taxon>
        <taxon>Metazoa</taxon>
        <taxon>Ecdysozoa</taxon>
        <taxon>Nematoda</taxon>
        <taxon>Chromadorea</taxon>
        <taxon>Rhabditida</taxon>
        <taxon>Spirurina</taxon>
        <taxon>Gnathostomatomorpha</taxon>
        <taxon>Gnathostomatoidea</taxon>
        <taxon>Gnathostomatidae</taxon>
        <taxon>Gnathostoma</taxon>
    </lineage>
</organism>